<dbReference type="PANTHER" id="PTHR37079">
    <property type="entry name" value="SERINE/THREONINE-PROTEIN KINASE ATM"/>
    <property type="match status" value="1"/>
</dbReference>
<evidence type="ECO:0000256" key="12">
    <source>
        <dbReference type="ARBA" id="ARBA00030020"/>
    </source>
</evidence>
<sequence>MAERKRRVGVVASTDISDGTSFTNTHKHNKAIAVQLRLIESTKALERIRGVQQLAELLDEDRRQKHSALASSLDQDTWESIITWTTRILIKESQTYVNKYTEDGSSQASTANERLGVKIQTQYSSHIRHIWVAAMPHLSEKLARFLTKHIVESLAADPCLSDVLGLDYAKVLRAWALHEPHVLACKGSRAEDILDYCIKSLSRFGGGGGGTAANTQASTDTLGATSGSQGAIAGDVEFSQVILAIVSSASPLRMSRISDKVLAFCAEYCTYHIRENPCTGVVVETATVVILATADSLASDDGSGVRRRLGAILSCCLQLWSTRSAHLKVGLLQCIRLLTRILVLTSAQNDEANIRPDLELSLKHLTSGSWDKFKFMTLPRILLGTWPLVSHSCDGLAGSTSLQRRMELISMFGAVIDPAQLAFFDTVSFLVAHLTATHSGAPNGDSAAGHRKKRSRTAPSALARMLKAFGDDDQPGKARGAAQVVWFLANVYSSKLDASLCSETLQEIVQFIESSDMTQNVELAEWVLGSWLALIRLRGNGADLSTPPFDFATDSVWQHAVAGVESGLAGTATLVHDILRQSRMPLPSSPSRPDEIHRLCHQAAKAIKRCPARGYEFPDALRLSLVLSQYVHKDGSRQQPDESIADACSQAILQFCHHAVKLQWPLGLFAKSLARALEFEPEEDLTLRHTRVVDSAWNTEMRVSQTLRELEMFDDDMRVCERNLKSWAAVNRPDAVRPSLSPATAPISSLSSTQWLHVAHGLLKSIEKCTENEYGHVSRRTVPYIAHTLWRISEHTGQTEQQNILVAGNAGATGTTADQIADEFSERLVAFATESRQPDLLWQTLAFIAPWSRGYTRIAGLDDTVSRLLSGVFASEESPLLGNLSLGNFAILSAKGASRDSYDASETQVSVTTEANHRMRHLQLDGKTQPDYHGKLETAMLSTVSSLSESPWQPVLQVLKELTLYRSSVAGILVSLLTNTVEKLQDGLILVASELIGQCILLCDTQSRPALLESLKTRVLSLFDTYKYGGHMPTLFYALRIVCLLIDASTDFAQVDEDLPRFVEWLAGDARRGKVDSFVEIQFIRSVVGPLYLQNDTLLHRALSAISIEPVEYLQYRTQTAASLSVRMVAEEQKALSGLSMAFMQPNGRIEIPDAPETSISETLVLVTHDVGLALLVLGSHAMIPGALAILMLQAEPQSKCPPFIRDLCRRLLYCIAELTGFASIEQMVCDCGPDILGIDPSFFDTMSRMAPLAIPRLVPELVVDHILNGNLVDAAAVLAELPISTEDCACRLYAHMLVLSTDNPAMYESAHAQVLMPCIPLYSLENMLDESPEKLILHLLTLYLPETDFADTMHQLLSEIPQRNDTMTFSRTFEQKCKVPLQNEQQQPAPIPCVPQWGRRYGLKQIHLAVSEVLRKSKLTKSVCQLTGPQIAWIALHLQLSIQNAHSDDERQRLMYSLCLLVGICLPEHLDSHLVLSVVSRAVIDSWLCGRERTSYQACLAFSLLLDSISSQTPATLISNYGVGLVSTLTRLQAIDPQSASKCAPALQNLVRVVSNTDLANTWSYSTPGLLVGHSLESVGCWDSLAPAVTTWSSLCQEEDVERLARVADRAASLLLVLDSAEIYLATCAEFVVAAAERLLYLALPFGVPIDEMSMHTQDVAVDGSVQTDLSFDVVKMLSGVHRKILRYLRSFDDTSSGIGQNMIAMLLRSVTLLRVLGQSSADIIPSTGAARDKLMKEGDLLMLICDTMTNSHNQDAIIAAIGVVAELNRSGRLVESTVKHLGSRQRQILHSISQMPAVSGPSRIQYPIWIQQKQTQNLDSAFLEAVCAESQTAAKALSELVCALASYPECTKLNLAIPLAFVDSRAASCLLPHVMYEILPAASPESRDEIAAFMLDFVHNWCERAPAMARDVITRMLQVRQLDHDRYSDIREFFSHLPLALFEIADLAAKLGMPETTAFLLECDLTCTRTERLTGIEDITAEARELMRFVYRSLGNQPAVQLLNPVQSVGDVLRRCQDTSDWSTLLLYQEAIPSSMGAASSTQGEFDIGSTLVNLGLLNSVRPGLRSQDPRAFSDDAVGALETQGSATFGVTLQATYAASWRLAKWDVPVVPISQELADLPNSAALMDPIARRSEESLYSMFKMRSRGQFSEAALVVRDHMSGASAISALVSLSPGGVREAWTYHAISALEPLITGGNACLSSMYLPEVDDRAAFVRTSRLSSYLLTHLCGNLGAESIEPVHMANLTLHEIAVRDAMAAPARSRLLAPVFYRYKEAVRAAWTASRQAKSWQNSMNHIFRLRALTNIIGIDDKTLEPELKLWEAETLWDSGCRNMAIEILQSHKSQMERVLNKAESEYTVPAVPGGWKRNELDAATILLSRAILTVGEWSDKQRKERPRVLWEEYFQKSAVLLQSIKTPTMWTGRALHVLAEFAARQCEELSSRRDDESLNAARKQKSSELAACREEIARATSTIEVNRLKAIMRRLEVQENSDQKELDDLLTTIDGFLRLATWSYVKCLECTDAFDSSVYSLVSLLVTHLRSAELQSVMSDPLVENVPSHKFLPLVHQLCARLSTDDDPFHETITRLVLRMTVDYPSGRKSSLGDSVASTQLPESERMEQRRSEAATQILVGVTTDSPDLKGIVQAIDNLINAYLDLAVSPVPDKFKNGSPDGKLIAFGSRLRISNLIKHLPPNVPVLTAVPRIEAPRDYMCVPFVSTVSEGYSLAGGINLPKIVRVLGTDGRRYKQLVKGKDDMRQDAIIQQLFGVINRFVRPAGSSRAQGPAASSPTSGLQIRTYQVVPLAKRCGVLQWVENTTPFGTWFREKEAKYRPSSPGTSQLRAMVHAVHASKTCTLQERLDVFDRVTGLAPPIFRFFFYENFYHAQSWFEHREAYIRSAAVASIAGWVLGIGDRHLQNILIDKTTAELVHIDLGIAFDLGKLLPIPELVPFRLTREMVDGMGLLGLNGTFRHVCEEALEAMRRNSRVISTILNVLKVDPLYMWSLIPLRIHKMNRNASMYAGEMHEASSVAYDDEGEGEAAAGVALEENKEAGRSILHVSQRLNASISAEGQVSELMQQATDPDLLSRMFEGWSAWY</sequence>
<proteinExistence type="inferred from homology"/>
<evidence type="ECO:0000256" key="3">
    <source>
        <dbReference type="ARBA" id="ARBA00012513"/>
    </source>
</evidence>
<dbReference type="InterPro" id="IPR018936">
    <property type="entry name" value="PI3/4_kinase_CS"/>
</dbReference>
<evidence type="ECO:0000256" key="2">
    <source>
        <dbReference type="ARBA" id="ARBA00010769"/>
    </source>
</evidence>
<comment type="catalytic activity">
    <reaction evidence="17">
        <text>L-seryl-[protein] + ATP = O-phospho-L-seryl-[protein] + ADP + H(+)</text>
        <dbReference type="Rhea" id="RHEA:17989"/>
        <dbReference type="Rhea" id="RHEA-COMP:9863"/>
        <dbReference type="Rhea" id="RHEA-COMP:11604"/>
        <dbReference type="ChEBI" id="CHEBI:15378"/>
        <dbReference type="ChEBI" id="CHEBI:29999"/>
        <dbReference type="ChEBI" id="CHEBI:30616"/>
        <dbReference type="ChEBI" id="CHEBI:83421"/>
        <dbReference type="ChEBI" id="CHEBI:456216"/>
        <dbReference type="EC" id="2.7.11.1"/>
    </reaction>
</comment>
<dbReference type="Pfam" id="PF11640">
    <property type="entry name" value="TAN"/>
    <property type="match status" value="1"/>
</dbReference>
<dbReference type="InterPro" id="IPR003152">
    <property type="entry name" value="FATC_dom"/>
</dbReference>
<feature type="compositionally biased region" description="Polar residues" evidence="18">
    <location>
        <begin position="2601"/>
        <end position="2615"/>
    </location>
</feature>
<evidence type="ECO:0000256" key="17">
    <source>
        <dbReference type="ARBA" id="ARBA00048679"/>
    </source>
</evidence>
<dbReference type="OrthoDB" id="381190at2759"/>
<dbReference type="PANTHER" id="PTHR37079:SF4">
    <property type="entry name" value="SERINE_THREONINE-PROTEIN KINASE ATM"/>
    <property type="match status" value="1"/>
</dbReference>
<dbReference type="PROSITE" id="PS00916">
    <property type="entry name" value="PI3_4_KINASE_2"/>
    <property type="match status" value="1"/>
</dbReference>
<dbReference type="Gene3D" id="1.10.1070.11">
    <property type="entry name" value="Phosphatidylinositol 3-/4-kinase, catalytic domain"/>
    <property type="match status" value="1"/>
</dbReference>
<dbReference type="EMBL" id="JANBUM010000006">
    <property type="protein sequence ID" value="KAJ2787989.1"/>
    <property type="molecule type" value="Genomic_DNA"/>
</dbReference>
<dbReference type="PROSITE" id="PS50290">
    <property type="entry name" value="PI3_4_KINASE_3"/>
    <property type="match status" value="1"/>
</dbReference>
<dbReference type="SMART" id="SM01343">
    <property type="entry name" value="FATC"/>
    <property type="match status" value="1"/>
</dbReference>
<evidence type="ECO:0000256" key="4">
    <source>
        <dbReference type="ARBA" id="ARBA00014619"/>
    </source>
</evidence>
<name>A0A9W8LPZ6_9FUNG</name>
<dbReference type="GO" id="GO:0005634">
    <property type="term" value="C:nucleus"/>
    <property type="evidence" value="ECO:0007669"/>
    <property type="project" value="UniProtKB-SubCell"/>
</dbReference>
<dbReference type="InterPro" id="IPR011009">
    <property type="entry name" value="Kinase-like_dom_sf"/>
</dbReference>
<dbReference type="CDD" id="cd05171">
    <property type="entry name" value="PIKKc_ATM"/>
    <property type="match status" value="1"/>
</dbReference>
<dbReference type="Gene3D" id="3.30.1010.10">
    <property type="entry name" value="Phosphatidylinositol 3-kinase Catalytic Subunit, Chain A, domain 4"/>
    <property type="match status" value="1"/>
</dbReference>
<evidence type="ECO:0000256" key="18">
    <source>
        <dbReference type="SAM" id="MobiDB-lite"/>
    </source>
</evidence>
<dbReference type="InterPro" id="IPR021668">
    <property type="entry name" value="TAN"/>
</dbReference>
<dbReference type="InterPro" id="IPR036940">
    <property type="entry name" value="PI3/4_kinase_cat_sf"/>
</dbReference>
<comment type="similarity">
    <text evidence="2">Belongs to the PI3/PI4-kinase family. ATM subfamily.</text>
</comment>
<dbReference type="Proteomes" id="UP001140172">
    <property type="component" value="Unassembled WGS sequence"/>
</dbReference>
<evidence type="ECO:0000256" key="10">
    <source>
        <dbReference type="ARBA" id="ARBA00022840"/>
    </source>
</evidence>
<evidence type="ECO:0000256" key="1">
    <source>
        <dbReference type="ARBA" id="ARBA00004123"/>
    </source>
</evidence>
<evidence type="ECO:0000256" key="7">
    <source>
        <dbReference type="ARBA" id="ARBA00022741"/>
    </source>
</evidence>
<organism evidence="21 22">
    <name type="scientific">Coemansia interrupta</name>
    <dbReference type="NCBI Taxonomy" id="1126814"/>
    <lineage>
        <taxon>Eukaryota</taxon>
        <taxon>Fungi</taxon>
        <taxon>Fungi incertae sedis</taxon>
        <taxon>Zoopagomycota</taxon>
        <taxon>Kickxellomycotina</taxon>
        <taxon>Kickxellomycetes</taxon>
        <taxon>Kickxellales</taxon>
        <taxon>Kickxellaceae</taxon>
        <taxon>Coemansia</taxon>
    </lineage>
</organism>
<feature type="domain" description="FATC" evidence="20">
    <location>
        <begin position="3065"/>
        <end position="3097"/>
    </location>
</feature>
<evidence type="ECO:0000256" key="8">
    <source>
        <dbReference type="ARBA" id="ARBA00022763"/>
    </source>
</evidence>
<evidence type="ECO:0000259" key="20">
    <source>
        <dbReference type="PROSITE" id="PS51190"/>
    </source>
</evidence>
<dbReference type="InterPro" id="IPR000403">
    <property type="entry name" value="PI3/4_kinase_cat_dom"/>
</dbReference>
<dbReference type="SUPFAM" id="SSF56112">
    <property type="entry name" value="Protein kinase-like (PK-like)"/>
    <property type="match status" value="1"/>
</dbReference>
<keyword evidence="11" id="KW-0539">Nucleus</keyword>
<evidence type="ECO:0000259" key="19">
    <source>
        <dbReference type="PROSITE" id="PS50290"/>
    </source>
</evidence>
<comment type="caution">
    <text evidence="21">The sequence shown here is derived from an EMBL/GenBank/DDBJ whole genome shotgun (WGS) entry which is preliminary data.</text>
</comment>
<dbReference type="EC" id="2.7.11.1" evidence="3"/>
<evidence type="ECO:0000256" key="5">
    <source>
        <dbReference type="ARBA" id="ARBA00020288"/>
    </source>
</evidence>
<evidence type="ECO:0000256" key="16">
    <source>
        <dbReference type="ARBA" id="ARBA00047899"/>
    </source>
</evidence>
<keyword evidence="8" id="KW-0227">DNA damage</keyword>
<comment type="subcellular location">
    <subcellularLocation>
        <location evidence="1">Nucleus</location>
    </subcellularLocation>
</comment>
<keyword evidence="6" id="KW-0808">Transferase</keyword>
<dbReference type="GO" id="GO:0035556">
    <property type="term" value="P:intracellular signal transduction"/>
    <property type="evidence" value="ECO:0007669"/>
    <property type="project" value="UniProtKB-ARBA"/>
</dbReference>
<evidence type="ECO:0000256" key="14">
    <source>
        <dbReference type="ARBA" id="ARBA00031460"/>
    </source>
</evidence>
<reference evidence="21" key="1">
    <citation type="submission" date="2022-07" db="EMBL/GenBank/DDBJ databases">
        <title>Phylogenomic reconstructions and comparative analyses of Kickxellomycotina fungi.</title>
        <authorList>
            <person name="Reynolds N.K."/>
            <person name="Stajich J.E."/>
            <person name="Barry K."/>
            <person name="Grigoriev I.V."/>
            <person name="Crous P."/>
            <person name="Smith M.E."/>
        </authorList>
    </citation>
    <scope>NUCLEOTIDE SEQUENCE</scope>
    <source>
        <strain evidence="21">BCRC 34489</strain>
    </source>
</reference>
<keyword evidence="10" id="KW-0067">ATP-binding</keyword>
<keyword evidence="7" id="KW-0547">Nucleotide-binding</keyword>
<evidence type="ECO:0000256" key="15">
    <source>
        <dbReference type="ARBA" id="ARBA00032467"/>
    </source>
</evidence>
<keyword evidence="22" id="KW-1185">Reference proteome</keyword>
<dbReference type="GO" id="GO:0006281">
    <property type="term" value="P:DNA repair"/>
    <property type="evidence" value="ECO:0007669"/>
    <property type="project" value="InterPro"/>
</dbReference>
<dbReference type="InterPro" id="IPR038980">
    <property type="entry name" value="ATM_plant"/>
</dbReference>
<dbReference type="SMART" id="SM00146">
    <property type="entry name" value="PI3Kc"/>
    <property type="match status" value="1"/>
</dbReference>
<dbReference type="GO" id="GO:0004674">
    <property type="term" value="F:protein serine/threonine kinase activity"/>
    <property type="evidence" value="ECO:0007669"/>
    <property type="project" value="UniProtKB-EC"/>
</dbReference>
<dbReference type="Pfam" id="PF02260">
    <property type="entry name" value="FATC"/>
    <property type="match status" value="1"/>
</dbReference>
<dbReference type="GO" id="GO:0005524">
    <property type="term" value="F:ATP binding"/>
    <property type="evidence" value="ECO:0007669"/>
    <property type="project" value="UniProtKB-KW"/>
</dbReference>
<evidence type="ECO:0000256" key="9">
    <source>
        <dbReference type="ARBA" id="ARBA00022777"/>
    </source>
</evidence>
<dbReference type="PROSITE" id="PS51190">
    <property type="entry name" value="FATC"/>
    <property type="match status" value="1"/>
</dbReference>
<gene>
    <name evidence="21" type="ORF">GGI15_000249</name>
</gene>
<keyword evidence="9" id="KW-0418">Kinase</keyword>
<comment type="catalytic activity">
    <reaction evidence="16">
        <text>L-threonyl-[protein] + ATP = O-phospho-L-threonyl-[protein] + ADP + H(+)</text>
        <dbReference type="Rhea" id="RHEA:46608"/>
        <dbReference type="Rhea" id="RHEA-COMP:11060"/>
        <dbReference type="Rhea" id="RHEA-COMP:11605"/>
        <dbReference type="ChEBI" id="CHEBI:15378"/>
        <dbReference type="ChEBI" id="CHEBI:30013"/>
        <dbReference type="ChEBI" id="CHEBI:30616"/>
        <dbReference type="ChEBI" id="CHEBI:61977"/>
        <dbReference type="ChEBI" id="CHEBI:456216"/>
        <dbReference type="EC" id="2.7.11.1"/>
    </reaction>
</comment>
<evidence type="ECO:0000256" key="6">
    <source>
        <dbReference type="ARBA" id="ARBA00022679"/>
    </source>
</evidence>
<dbReference type="InterPro" id="IPR044107">
    <property type="entry name" value="PIKKc_ATM"/>
</dbReference>
<dbReference type="Pfam" id="PF00454">
    <property type="entry name" value="PI3_PI4_kinase"/>
    <property type="match status" value="1"/>
</dbReference>
<evidence type="ECO:0000256" key="13">
    <source>
        <dbReference type="ARBA" id="ARBA00030222"/>
    </source>
</evidence>
<protein>
    <recommendedName>
        <fullName evidence="4">Serine/threonine-protein kinase TEL1</fullName>
        <ecNumber evidence="3">2.7.11.1</ecNumber>
    </recommendedName>
    <alternativeName>
        <fullName evidence="12">ATM homolog</fullName>
    </alternativeName>
    <alternativeName>
        <fullName evidence="14 15">DNA-damage checkpoint kinase TEL1</fullName>
    </alternativeName>
    <alternativeName>
        <fullName evidence="5">Serine/threonine-protein kinase tel1</fullName>
    </alternativeName>
    <alternativeName>
        <fullName evidence="13">Telomere length regulation protein 1</fullName>
    </alternativeName>
</protein>
<evidence type="ECO:0000313" key="22">
    <source>
        <dbReference type="Proteomes" id="UP001140172"/>
    </source>
</evidence>
<evidence type="ECO:0000313" key="21">
    <source>
        <dbReference type="EMBL" id="KAJ2787989.1"/>
    </source>
</evidence>
<evidence type="ECO:0000256" key="11">
    <source>
        <dbReference type="ARBA" id="ARBA00023242"/>
    </source>
</evidence>
<accession>A0A9W8LPZ6</accession>
<feature type="domain" description="PI3K/PI4K catalytic" evidence="19">
    <location>
        <begin position="2721"/>
        <end position="3043"/>
    </location>
</feature>
<dbReference type="PROSITE" id="PS00915">
    <property type="entry name" value="PI3_4_KINASE_1"/>
    <property type="match status" value="1"/>
</dbReference>
<feature type="region of interest" description="Disordered" evidence="18">
    <location>
        <begin position="2600"/>
        <end position="2622"/>
    </location>
</feature>